<dbReference type="Proteomes" id="UP000267096">
    <property type="component" value="Unassembled WGS sequence"/>
</dbReference>
<feature type="transmembrane region" description="Helical" evidence="1">
    <location>
        <begin position="41"/>
        <end position="64"/>
    </location>
</feature>
<evidence type="ECO:0000256" key="1">
    <source>
        <dbReference type="SAM" id="Phobius"/>
    </source>
</evidence>
<evidence type="ECO:0000313" key="3">
    <source>
        <dbReference type="Proteomes" id="UP000267096"/>
    </source>
</evidence>
<feature type="transmembrane region" description="Helical" evidence="1">
    <location>
        <begin position="6"/>
        <end position="29"/>
    </location>
</feature>
<protein>
    <submittedName>
        <fullName evidence="4">G_PROTEIN_RECEP_F1_2 domain-containing protein</fullName>
    </submittedName>
</protein>
<dbReference type="EMBL" id="UYRR01004847">
    <property type="protein sequence ID" value="VDK21379.1"/>
    <property type="molecule type" value="Genomic_DNA"/>
</dbReference>
<dbReference type="AlphaFoldDB" id="A0A0M3J745"/>
<reference evidence="4" key="1">
    <citation type="submission" date="2017-02" db="UniProtKB">
        <authorList>
            <consortium name="WormBaseParasite"/>
        </authorList>
    </citation>
    <scope>IDENTIFICATION</scope>
</reference>
<accession>A0A0M3J745</accession>
<reference evidence="2 3" key="2">
    <citation type="submission" date="2018-11" db="EMBL/GenBank/DDBJ databases">
        <authorList>
            <consortium name="Pathogen Informatics"/>
        </authorList>
    </citation>
    <scope>NUCLEOTIDE SEQUENCE [LARGE SCALE GENOMIC DNA]</scope>
</reference>
<keyword evidence="1" id="KW-1133">Transmembrane helix</keyword>
<gene>
    <name evidence="2" type="ORF">ASIM_LOCUS3228</name>
</gene>
<keyword evidence="3" id="KW-1185">Reference proteome</keyword>
<name>A0A0M3J745_ANISI</name>
<evidence type="ECO:0000313" key="4">
    <source>
        <dbReference type="WBParaSite" id="ASIM_0000338701-mRNA-1"/>
    </source>
</evidence>
<dbReference type="WBParaSite" id="ASIM_0000338701-mRNA-1">
    <property type="protein sequence ID" value="ASIM_0000338701-mRNA-1"/>
    <property type="gene ID" value="ASIM_0000338701"/>
</dbReference>
<feature type="transmembrane region" description="Helical" evidence="1">
    <location>
        <begin position="76"/>
        <end position="97"/>
    </location>
</feature>
<evidence type="ECO:0000313" key="2">
    <source>
        <dbReference type="EMBL" id="VDK21379.1"/>
    </source>
</evidence>
<sequence length="98" mass="11033">MLLVILFSVYAIQGTVLLVTNGLLALALFKNVTLRRQYVIQLYRVIVDSMVGIALLLAGTGRLLFLFTKHSAALKSQFYCMLMPWNVISVWSVIVHFS</sequence>
<organism evidence="4">
    <name type="scientific">Anisakis simplex</name>
    <name type="common">Herring worm</name>
    <dbReference type="NCBI Taxonomy" id="6269"/>
    <lineage>
        <taxon>Eukaryota</taxon>
        <taxon>Metazoa</taxon>
        <taxon>Ecdysozoa</taxon>
        <taxon>Nematoda</taxon>
        <taxon>Chromadorea</taxon>
        <taxon>Rhabditida</taxon>
        <taxon>Spirurina</taxon>
        <taxon>Ascaridomorpha</taxon>
        <taxon>Ascaridoidea</taxon>
        <taxon>Anisakidae</taxon>
        <taxon>Anisakis</taxon>
        <taxon>Anisakis simplex complex</taxon>
    </lineage>
</organism>
<keyword evidence="1" id="KW-0812">Transmembrane</keyword>
<keyword evidence="1" id="KW-0472">Membrane</keyword>
<proteinExistence type="predicted"/>